<dbReference type="Pfam" id="PF15623">
    <property type="entry name" value="CT47"/>
    <property type="match status" value="1"/>
</dbReference>
<accession>A0A2K6RCR2</accession>
<protein>
    <submittedName>
        <fullName evidence="2">Cancer/testis antigen family 47 member C1</fullName>
    </submittedName>
</protein>
<name>A0A2K6RCR2_RHIRO</name>
<dbReference type="PANTHER" id="PTHR32157">
    <property type="entry name" value="GENE 6268-RELATED"/>
    <property type="match status" value="1"/>
</dbReference>
<feature type="compositionally biased region" description="Acidic residues" evidence="1">
    <location>
        <begin position="91"/>
        <end position="114"/>
    </location>
</feature>
<feature type="compositionally biased region" description="Basic and acidic residues" evidence="1">
    <location>
        <begin position="279"/>
        <end position="302"/>
    </location>
</feature>
<sequence length="318" mass="34621">MSATGDQDPIQEDQEGPVSQERAQAEAGGDREAGDSGPDSGDMVPVAEVAGVTGPTRGLREEEGEQAAGLATAPGVRNPEEDSEIRIVVEMVEEEEEEEGEEEEEEEEEDEEERNEAGNFDLVVATHRYPIIGFRVEFLDMVQSLLHRIYHNDHILIGMRGGRLMQRSRTAAPSGSNEPPPLLVRERLGVGATGPEGEGLGLLQEAASVPEPEVPADWAEMTREPAEEPTEEASEEPTEEATEEELSEEAAEEPATEEPAAEEEATEEPAAEEAAAPEEVTKHQHEKWDEKAQDAAGKEEKEKKKKDAKNKVKNSKGT</sequence>
<dbReference type="Proteomes" id="UP000233200">
    <property type="component" value="Unplaced"/>
</dbReference>
<feature type="compositionally biased region" description="Gly residues" evidence="1">
    <location>
        <begin position="191"/>
        <end position="200"/>
    </location>
</feature>
<reference evidence="2" key="1">
    <citation type="submission" date="2025-08" db="UniProtKB">
        <authorList>
            <consortium name="Ensembl"/>
        </authorList>
    </citation>
    <scope>IDENTIFICATION</scope>
</reference>
<feature type="compositionally biased region" description="Acidic residues" evidence="1">
    <location>
        <begin position="227"/>
        <end position="271"/>
    </location>
</feature>
<dbReference type="GeneTree" id="ENSGT00390000002253"/>
<reference evidence="2" key="2">
    <citation type="submission" date="2025-09" db="UniProtKB">
        <authorList>
            <consortium name="Ensembl"/>
        </authorList>
    </citation>
    <scope>IDENTIFICATION</scope>
</reference>
<evidence type="ECO:0000256" key="1">
    <source>
        <dbReference type="SAM" id="MobiDB-lite"/>
    </source>
</evidence>
<feature type="compositionally biased region" description="Basic and acidic residues" evidence="1">
    <location>
        <begin position="78"/>
        <end position="87"/>
    </location>
</feature>
<dbReference type="AlphaFoldDB" id="A0A2K6RCR2"/>
<feature type="region of interest" description="Disordered" evidence="1">
    <location>
        <begin position="191"/>
        <end position="318"/>
    </location>
</feature>
<dbReference type="Ensembl" id="ENSRROT00000063309.1">
    <property type="protein sequence ID" value="ENSRROP00000038833.1"/>
    <property type="gene ID" value="ENSRROG00000042784.1"/>
</dbReference>
<dbReference type="PANTHER" id="PTHR32157:SF0">
    <property type="entry name" value="CANCER_TESTIS ANTIGEN FAMILY 47 MEMBER C1"/>
    <property type="match status" value="1"/>
</dbReference>
<dbReference type="OMA" id="IRIVVEM"/>
<evidence type="ECO:0000313" key="3">
    <source>
        <dbReference type="Proteomes" id="UP000233200"/>
    </source>
</evidence>
<feature type="region of interest" description="Disordered" evidence="1">
    <location>
        <begin position="1"/>
        <end position="118"/>
    </location>
</feature>
<keyword evidence="3" id="KW-1185">Reference proteome</keyword>
<gene>
    <name evidence="2" type="primary">CT47C1</name>
</gene>
<evidence type="ECO:0000313" key="2">
    <source>
        <dbReference type="Ensembl" id="ENSRROP00000038833.1"/>
    </source>
</evidence>
<feature type="compositionally biased region" description="Basic residues" evidence="1">
    <location>
        <begin position="303"/>
        <end position="318"/>
    </location>
</feature>
<organism evidence="2 3">
    <name type="scientific">Rhinopithecus roxellana</name>
    <name type="common">Golden snub-nosed monkey</name>
    <name type="synonym">Pygathrix roxellana</name>
    <dbReference type="NCBI Taxonomy" id="61622"/>
    <lineage>
        <taxon>Eukaryota</taxon>
        <taxon>Metazoa</taxon>
        <taxon>Chordata</taxon>
        <taxon>Craniata</taxon>
        <taxon>Vertebrata</taxon>
        <taxon>Euteleostomi</taxon>
        <taxon>Mammalia</taxon>
        <taxon>Eutheria</taxon>
        <taxon>Euarchontoglires</taxon>
        <taxon>Primates</taxon>
        <taxon>Haplorrhini</taxon>
        <taxon>Catarrhini</taxon>
        <taxon>Cercopithecidae</taxon>
        <taxon>Colobinae</taxon>
        <taxon>Rhinopithecus</taxon>
    </lineage>
</organism>
<proteinExistence type="predicted"/>
<dbReference type="InterPro" id="IPR028930">
    <property type="entry name" value="CT47"/>
</dbReference>